<accession>A0A327W3L3</accession>
<evidence type="ECO:0000256" key="2">
    <source>
        <dbReference type="SAM" id="SignalP"/>
    </source>
</evidence>
<feature type="domain" description="DUF4140" evidence="4">
    <location>
        <begin position="33"/>
        <end position="131"/>
    </location>
</feature>
<organism evidence="5 6">
    <name type="scientific">Chitinophaga dinghuensis</name>
    <dbReference type="NCBI Taxonomy" id="1539050"/>
    <lineage>
        <taxon>Bacteria</taxon>
        <taxon>Pseudomonadati</taxon>
        <taxon>Bacteroidota</taxon>
        <taxon>Chitinophagia</taxon>
        <taxon>Chitinophagales</taxon>
        <taxon>Chitinophagaceae</taxon>
        <taxon>Chitinophaga</taxon>
    </lineage>
</organism>
<dbReference type="Gene3D" id="2.60.40.1120">
    <property type="entry name" value="Carboxypeptidase-like, regulatory domain"/>
    <property type="match status" value="1"/>
</dbReference>
<keyword evidence="6" id="KW-1185">Reference proteome</keyword>
<dbReference type="RefSeq" id="WP_111591912.1">
    <property type="nucleotide sequence ID" value="NZ_QLMA01000003.1"/>
</dbReference>
<dbReference type="AlphaFoldDB" id="A0A327W3L3"/>
<evidence type="ECO:0000313" key="5">
    <source>
        <dbReference type="EMBL" id="RAJ83253.1"/>
    </source>
</evidence>
<name>A0A327W3L3_9BACT</name>
<dbReference type="Pfam" id="PF13600">
    <property type="entry name" value="DUF4140"/>
    <property type="match status" value="1"/>
</dbReference>
<evidence type="ECO:0000259" key="4">
    <source>
        <dbReference type="Pfam" id="PF13600"/>
    </source>
</evidence>
<proteinExistence type="predicted"/>
<protein>
    <submittedName>
        <fullName evidence="5">Uncharacterized protein (TIGR02231 family)</fullName>
    </submittedName>
</protein>
<dbReference type="EMBL" id="QLMA01000003">
    <property type="protein sequence ID" value="RAJ83253.1"/>
    <property type="molecule type" value="Genomic_DNA"/>
</dbReference>
<feature type="chain" id="PRO_5016252874" evidence="2">
    <location>
        <begin position="20"/>
        <end position="634"/>
    </location>
</feature>
<feature type="coiled-coil region" evidence="1">
    <location>
        <begin position="93"/>
        <end position="127"/>
    </location>
</feature>
<dbReference type="PANTHER" id="PTHR31005:SF8">
    <property type="entry name" value="DUF4139 DOMAIN-CONTAINING PROTEIN"/>
    <property type="match status" value="1"/>
</dbReference>
<evidence type="ECO:0000256" key="1">
    <source>
        <dbReference type="SAM" id="Coils"/>
    </source>
</evidence>
<keyword evidence="2" id="KW-0732">Signal</keyword>
<evidence type="ECO:0000313" key="6">
    <source>
        <dbReference type="Proteomes" id="UP000249819"/>
    </source>
</evidence>
<dbReference type="NCBIfam" id="TIGR02231">
    <property type="entry name" value="mucoidy inhibitor MuiA family protein"/>
    <property type="match status" value="2"/>
</dbReference>
<reference evidence="5 6" key="1">
    <citation type="submission" date="2018-06" db="EMBL/GenBank/DDBJ databases">
        <title>Genomic Encyclopedia of Archaeal and Bacterial Type Strains, Phase II (KMG-II): from individual species to whole genera.</title>
        <authorList>
            <person name="Goeker M."/>
        </authorList>
    </citation>
    <scope>NUCLEOTIDE SEQUENCE [LARGE SCALE GENOMIC DNA]</scope>
    <source>
        <strain evidence="5 6">DSM 29821</strain>
    </source>
</reference>
<dbReference type="InterPro" id="IPR008969">
    <property type="entry name" value="CarboxyPept-like_regulatory"/>
</dbReference>
<comment type="caution">
    <text evidence="5">The sequence shown here is derived from an EMBL/GenBank/DDBJ whole genome shotgun (WGS) entry which is preliminary data.</text>
</comment>
<feature type="domain" description="DUF4139" evidence="3">
    <location>
        <begin position="215"/>
        <end position="627"/>
    </location>
</feature>
<dbReference type="InterPro" id="IPR037291">
    <property type="entry name" value="DUF4139"/>
</dbReference>
<dbReference type="SUPFAM" id="SSF49464">
    <property type="entry name" value="Carboxypeptidase regulatory domain-like"/>
    <property type="match status" value="1"/>
</dbReference>
<gene>
    <name evidence="5" type="ORF">CLV59_103214</name>
</gene>
<dbReference type="InterPro" id="IPR011935">
    <property type="entry name" value="CHP02231"/>
</dbReference>
<dbReference type="Proteomes" id="UP000249819">
    <property type="component" value="Unassembled WGS sequence"/>
</dbReference>
<evidence type="ECO:0000259" key="3">
    <source>
        <dbReference type="Pfam" id="PF13598"/>
    </source>
</evidence>
<dbReference type="Pfam" id="PF13598">
    <property type="entry name" value="DUF4139"/>
    <property type="match status" value="1"/>
</dbReference>
<dbReference type="Pfam" id="PF13715">
    <property type="entry name" value="CarbopepD_reg_2"/>
    <property type="match status" value="1"/>
</dbReference>
<sequence length="634" mass="70124">MKRTLFFVGCLMIAGSVSAQTKKQTMATTISKVTVFIKGAQITRTGSIALAAGVNQIVISEVSPDVEEKSIQVNGDGDFTLLAVSRQSNMLRQQNKREEIATLQQQREKLQLQLAKENNNEQVYTEEKNMLLKNQTVTGNNGVKAADLQASLDLQRTRLSEILSKILDIQQAAKQTSIELKKVEQQLMALNNQDNIPTSDIILDIQSKIATTGKITVSYMVRNAGWIPSYDIRVKDINHPINLVYKANVFQQCGEDWKNVKLSLSSGSPEESSTKPTLLPWYLRSYNSVYERNADINGLAQTVAPTEITGIVTDEDNTPLPGATISIKGRTLGAITDGQGKFRIQQPPGNNIIQVKSIGYMPAELPARNNLHFSLRPDNKALGEVVVTGYYADSNLEGRLAGLSVSSNSRADKKIIKIRGMSTLQDVPEVFTPTTVNFDIPVPYTILPDGKPYSVGIKELEIPASYQYFAIPKLEKAAYLTASVTEWEQLNLLDGEASIFYEGTYIGKTLLDLQSGADSLQISLGKDKQVVVNRTMQKDESKKGFLGGKTTFSKSWEISVRNNKGIPVNVIVQDQLPIKTSSEMEVSRVEYGDAVLQEDTRQLNWHLNIPPATEQKRVLKYAITYPKGMITNAQ</sequence>
<dbReference type="InterPro" id="IPR025554">
    <property type="entry name" value="DUF4140"/>
</dbReference>
<dbReference type="PANTHER" id="PTHR31005">
    <property type="entry name" value="DUF4139 DOMAIN-CONTAINING PROTEIN"/>
    <property type="match status" value="1"/>
</dbReference>
<feature type="coiled-coil region" evidence="1">
    <location>
        <begin position="166"/>
        <end position="193"/>
    </location>
</feature>
<keyword evidence="1" id="KW-0175">Coiled coil</keyword>
<feature type="signal peptide" evidence="2">
    <location>
        <begin position="1"/>
        <end position="19"/>
    </location>
</feature>
<dbReference type="OrthoDB" id="634585at2"/>